<dbReference type="Proteomes" id="UP000612899">
    <property type="component" value="Unassembled WGS sequence"/>
</dbReference>
<evidence type="ECO:0000256" key="2">
    <source>
        <dbReference type="ARBA" id="ARBA00022737"/>
    </source>
</evidence>
<keyword evidence="2" id="KW-0677">Repeat</keyword>
<dbReference type="EMBL" id="BONY01000107">
    <property type="protein sequence ID" value="GIH10800.1"/>
    <property type="molecule type" value="Genomic_DNA"/>
</dbReference>
<evidence type="ECO:0000313" key="5">
    <source>
        <dbReference type="EMBL" id="GIH10800.1"/>
    </source>
</evidence>
<dbReference type="GO" id="GO:0008305">
    <property type="term" value="C:integrin complex"/>
    <property type="evidence" value="ECO:0007669"/>
    <property type="project" value="InterPro"/>
</dbReference>
<evidence type="ECO:0000313" key="6">
    <source>
        <dbReference type="Proteomes" id="UP000612899"/>
    </source>
</evidence>
<evidence type="ECO:0000256" key="1">
    <source>
        <dbReference type="ARBA" id="ARBA00022729"/>
    </source>
</evidence>
<dbReference type="GO" id="GO:0098609">
    <property type="term" value="P:cell-cell adhesion"/>
    <property type="evidence" value="ECO:0007669"/>
    <property type="project" value="TreeGrafter"/>
</dbReference>
<dbReference type="GO" id="GO:0005178">
    <property type="term" value="F:integrin binding"/>
    <property type="evidence" value="ECO:0007669"/>
    <property type="project" value="TreeGrafter"/>
</dbReference>
<protein>
    <recommendedName>
        <fullName evidence="7">VCBS repeat-containing protein</fullName>
    </recommendedName>
</protein>
<keyword evidence="6" id="KW-1185">Reference proteome</keyword>
<accession>A0A8J3QH57</accession>
<dbReference type="GO" id="GO:0009897">
    <property type="term" value="C:external side of plasma membrane"/>
    <property type="evidence" value="ECO:0007669"/>
    <property type="project" value="TreeGrafter"/>
</dbReference>
<dbReference type="AlphaFoldDB" id="A0A8J3QH57"/>
<reference evidence="5" key="1">
    <citation type="submission" date="2021-01" db="EMBL/GenBank/DDBJ databases">
        <title>Whole genome shotgun sequence of Rhizocola hellebori NBRC 109834.</title>
        <authorList>
            <person name="Komaki H."/>
            <person name="Tamura T."/>
        </authorList>
    </citation>
    <scope>NUCLEOTIDE SEQUENCE</scope>
    <source>
        <strain evidence="5">NBRC 109834</strain>
    </source>
</reference>
<dbReference type="GO" id="GO:0033627">
    <property type="term" value="P:cell adhesion mediated by integrin"/>
    <property type="evidence" value="ECO:0007669"/>
    <property type="project" value="TreeGrafter"/>
</dbReference>
<evidence type="ECO:0000256" key="3">
    <source>
        <dbReference type="ARBA" id="ARBA00023180"/>
    </source>
</evidence>
<name>A0A8J3QH57_9ACTN</name>
<keyword evidence="1 4" id="KW-0732">Signal</keyword>
<dbReference type="GO" id="GO:0007229">
    <property type="term" value="P:integrin-mediated signaling pathway"/>
    <property type="evidence" value="ECO:0007669"/>
    <property type="project" value="TreeGrafter"/>
</dbReference>
<evidence type="ECO:0000256" key="4">
    <source>
        <dbReference type="SAM" id="SignalP"/>
    </source>
</evidence>
<gene>
    <name evidence="5" type="ORF">Rhe02_88670</name>
</gene>
<organism evidence="5 6">
    <name type="scientific">Rhizocola hellebori</name>
    <dbReference type="NCBI Taxonomy" id="1392758"/>
    <lineage>
        <taxon>Bacteria</taxon>
        <taxon>Bacillati</taxon>
        <taxon>Actinomycetota</taxon>
        <taxon>Actinomycetes</taxon>
        <taxon>Micromonosporales</taxon>
        <taxon>Micromonosporaceae</taxon>
        <taxon>Rhizocola</taxon>
    </lineage>
</organism>
<dbReference type="PANTHER" id="PTHR23220">
    <property type="entry name" value="INTEGRIN ALPHA"/>
    <property type="match status" value="1"/>
</dbReference>
<dbReference type="InterPro" id="IPR000413">
    <property type="entry name" value="Integrin_alpha"/>
</dbReference>
<dbReference type="InterPro" id="IPR028994">
    <property type="entry name" value="Integrin_alpha_N"/>
</dbReference>
<dbReference type="Pfam" id="PF01839">
    <property type="entry name" value="FG-GAP"/>
    <property type="match status" value="2"/>
</dbReference>
<dbReference type="InterPro" id="IPR013517">
    <property type="entry name" value="FG-GAP"/>
</dbReference>
<dbReference type="RefSeq" id="WP_203914521.1">
    <property type="nucleotide sequence ID" value="NZ_BONY01000107.1"/>
</dbReference>
<proteinExistence type="predicted"/>
<feature type="signal peptide" evidence="4">
    <location>
        <begin position="1"/>
        <end position="27"/>
    </location>
</feature>
<dbReference type="PROSITE" id="PS51470">
    <property type="entry name" value="FG_GAP"/>
    <property type="match status" value="2"/>
</dbReference>
<dbReference type="SMART" id="SM00191">
    <property type="entry name" value="Int_alpha"/>
    <property type="match status" value="4"/>
</dbReference>
<dbReference type="GO" id="GO:0007160">
    <property type="term" value="P:cell-matrix adhesion"/>
    <property type="evidence" value="ECO:0007669"/>
    <property type="project" value="TreeGrafter"/>
</dbReference>
<evidence type="ECO:0008006" key="7">
    <source>
        <dbReference type="Google" id="ProtNLM"/>
    </source>
</evidence>
<comment type="caution">
    <text evidence="5">The sequence shown here is derived from an EMBL/GenBank/DDBJ whole genome shotgun (WGS) entry which is preliminary data.</text>
</comment>
<sequence length="434" mass="44633">MLGIRMAPVLVVVSVVAGLVPATAAQANPGPRTLFTWRGDQTGERYGFAVSQLADVNRDGAEEAVIGAPFHTDATGVVVGIVEVRSGRSGNVLFRFTGAQLDSFGYAVADAGDVDGDGVHDIVAGAPGVRVLACNSAPRTGRAYVFSGRTGAQLLMVSGAAAGDQFGAAVGAVGDLNRDGRGDILVGAPCHDGPNGVDAGAAYVVSGRDGQILRQYDGEQAGDGFGWGTAGLGDIVGNRPVDYLVGAKDAGPGDRGLAYVYSDRSGEQRAVLQGDESTFDFGWFFVATAGDVDRDGREDIYVGDFCALDPVGGCTNPRGQAYVFSGRTYQQIRLYTGVADGDGAGPGRSAGDVNRDGYDDVAVGLYSSSAGAQFGGRVQVRSGRDGAVLYDDISTIAGETLGYDVVGLGDVNRDRRADLLISGATLDVVYLKST</sequence>
<dbReference type="Gene3D" id="2.130.10.130">
    <property type="entry name" value="Integrin alpha, N-terminal"/>
    <property type="match status" value="2"/>
</dbReference>
<feature type="chain" id="PRO_5035194555" description="VCBS repeat-containing protein" evidence="4">
    <location>
        <begin position="28"/>
        <end position="434"/>
    </location>
</feature>
<dbReference type="PRINTS" id="PR01185">
    <property type="entry name" value="INTEGRINA"/>
</dbReference>
<keyword evidence="3" id="KW-0325">Glycoprotein</keyword>
<dbReference type="SUPFAM" id="SSF69318">
    <property type="entry name" value="Integrin alpha N-terminal domain"/>
    <property type="match status" value="2"/>
</dbReference>
<dbReference type="PANTHER" id="PTHR23220:SF122">
    <property type="entry name" value="INTEGRIN ALPHA-PS1"/>
    <property type="match status" value="1"/>
</dbReference>
<dbReference type="InterPro" id="IPR013519">
    <property type="entry name" value="Int_alpha_beta-p"/>
</dbReference>